<name>A0A5N6VAW0_ASPTM</name>
<keyword evidence="2" id="KW-0560">Oxidoreductase</keyword>
<sequence>MSHILLSAKMSSTQKVLLLGATGATGSSILDGLLETNQFDVEVLVRPGSVEKPSVQQIKNRGVPLRVADLNASEEELVSTLQGIEILISAIGPHDLLQQKTLVRAAKSAGIKRFIPCAFITIAPPQGTMLLRDEKEIIYNEIKRLELPFTVIDVGYWHQISFPCLPSGRVNYAALVPNTTIHGDGNAPNILTDLRDIGRFVSRIIADDRTLNKYVYTWSDILTENEILNIVEELSGEKIETQYESVQEMEKQLEDAQSSLSLDPTDPGKRTLVYITQYIYSKYVRQDNQPRYAKFLGYLDARELYPDFKPISFREFFTEVLDGKAKRPYGY</sequence>
<dbReference type="InterPro" id="IPR008030">
    <property type="entry name" value="NmrA-like"/>
</dbReference>
<proteinExistence type="predicted"/>
<dbReference type="OrthoDB" id="419598at2759"/>
<dbReference type="InterPro" id="IPR036291">
    <property type="entry name" value="NAD(P)-bd_dom_sf"/>
</dbReference>
<dbReference type="Gene3D" id="3.90.25.10">
    <property type="entry name" value="UDP-galactose 4-epimerase, domain 1"/>
    <property type="match status" value="1"/>
</dbReference>
<dbReference type="CDD" id="cd05259">
    <property type="entry name" value="PCBER_SDR_a"/>
    <property type="match status" value="1"/>
</dbReference>
<evidence type="ECO:0000256" key="1">
    <source>
        <dbReference type="ARBA" id="ARBA00022857"/>
    </source>
</evidence>
<evidence type="ECO:0000313" key="4">
    <source>
        <dbReference type="EMBL" id="KAE8168148.1"/>
    </source>
</evidence>
<dbReference type="SUPFAM" id="SSF51735">
    <property type="entry name" value="NAD(P)-binding Rossmann-fold domains"/>
    <property type="match status" value="1"/>
</dbReference>
<gene>
    <name evidence="4" type="ORF">BDV40DRAFT_251403</name>
</gene>
<dbReference type="Proteomes" id="UP000326950">
    <property type="component" value="Unassembled WGS sequence"/>
</dbReference>
<evidence type="ECO:0000256" key="2">
    <source>
        <dbReference type="ARBA" id="ARBA00023002"/>
    </source>
</evidence>
<dbReference type="AlphaFoldDB" id="A0A5N6VAW0"/>
<keyword evidence="1" id="KW-0521">NADP</keyword>
<dbReference type="Pfam" id="PF05368">
    <property type="entry name" value="NmrA"/>
    <property type="match status" value="1"/>
</dbReference>
<dbReference type="Gene3D" id="3.40.50.720">
    <property type="entry name" value="NAD(P)-binding Rossmann-like Domain"/>
    <property type="match status" value="1"/>
</dbReference>
<dbReference type="EMBL" id="ML738586">
    <property type="protein sequence ID" value="KAE8168148.1"/>
    <property type="molecule type" value="Genomic_DNA"/>
</dbReference>
<organism evidence="4 5">
    <name type="scientific">Aspergillus tamarii</name>
    <dbReference type="NCBI Taxonomy" id="41984"/>
    <lineage>
        <taxon>Eukaryota</taxon>
        <taxon>Fungi</taxon>
        <taxon>Dikarya</taxon>
        <taxon>Ascomycota</taxon>
        <taxon>Pezizomycotina</taxon>
        <taxon>Eurotiomycetes</taxon>
        <taxon>Eurotiomycetidae</taxon>
        <taxon>Eurotiales</taxon>
        <taxon>Aspergillaceae</taxon>
        <taxon>Aspergillus</taxon>
        <taxon>Aspergillus subgen. Circumdati</taxon>
    </lineage>
</organism>
<keyword evidence="5" id="KW-1185">Reference proteome</keyword>
<accession>A0A5N6VAW0</accession>
<feature type="domain" description="NmrA-like" evidence="3">
    <location>
        <begin position="13"/>
        <end position="253"/>
    </location>
</feature>
<dbReference type="InterPro" id="IPR045312">
    <property type="entry name" value="PCBER-like"/>
</dbReference>
<dbReference type="PANTHER" id="PTHR47706">
    <property type="entry name" value="NMRA-LIKE FAMILY PROTEIN"/>
    <property type="match status" value="1"/>
</dbReference>
<dbReference type="GO" id="GO:0016491">
    <property type="term" value="F:oxidoreductase activity"/>
    <property type="evidence" value="ECO:0007669"/>
    <property type="project" value="UniProtKB-KW"/>
</dbReference>
<dbReference type="PANTHER" id="PTHR47706:SF9">
    <property type="entry name" value="NMRA-LIKE DOMAIN-CONTAINING PROTEIN-RELATED"/>
    <property type="match status" value="1"/>
</dbReference>
<evidence type="ECO:0000313" key="5">
    <source>
        <dbReference type="Proteomes" id="UP000326950"/>
    </source>
</evidence>
<dbReference type="InterPro" id="IPR051609">
    <property type="entry name" value="NmrA/Isoflavone_reductase-like"/>
</dbReference>
<reference evidence="4 5" key="1">
    <citation type="submission" date="2019-04" db="EMBL/GenBank/DDBJ databases">
        <title>Friends and foes A comparative genomics study of 23 Aspergillus species from section Flavi.</title>
        <authorList>
            <consortium name="DOE Joint Genome Institute"/>
            <person name="Kjaerbolling I."/>
            <person name="Vesth T."/>
            <person name="Frisvad J.C."/>
            <person name="Nybo J.L."/>
            <person name="Theobald S."/>
            <person name="Kildgaard S."/>
            <person name="Isbrandt T."/>
            <person name="Kuo A."/>
            <person name="Sato A."/>
            <person name="Lyhne E.K."/>
            <person name="Kogle M.E."/>
            <person name="Wiebenga A."/>
            <person name="Kun R.S."/>
            <person name="Lubbers R.J."/>
            <person name="Makela M.R."/>
            <person name="Barry K."/>
            <person name="Chovatia M."/>
            <person name="Clum A."/>
            <person name="Daum C."/>
            <person name="Haridas S."/>
            <person name="He G."/>
            <person name="LaButti K."/>
            <person name="Lipzen A."/>
            <person name="Mondo S."/>
            <person name="Riley R."/>
            <person name="Salamov A."/>
            <person name="Simmons B.A."/>
            <person name="Magnuson J.K."/>
            <person name="Henrissat B."/>
            <person name="Mortensen U.H."/>
            <person name="Larsen T.O."/>
            <person name="Devries R.P."/>
            <person name="Grigoriev I.V."/>
            <person name="Machida M."/>
            <person name="Baker S.E."/>
            <person name="Andersen M.R."/>
        </authorList>
    </citation>
    <scope>NUCLEOTIDE SEQUENCE [LARGE SCALE GENOMIC DNA]</scope>
    <source>
        <strain evidence="4 5">CBS 117626</strain>
    </source>
</reference>
<evidence type="ECO:0000259" key="3">
    <source>
        <dbReference type="Pfam" id="PF05368"/>
    </source>
</evidence>
<protein>
    <recommendedName>
        <fullName evidence="3">NmrA-like domain-containing protein</fullName>
    </recommendedName>
</protein>